<dbReference type="PROSITE" id="PS52004">
    <property type="entry name" value="KS3_2"/>
    <property type="match status" value="1"/>
</dbReference>
<dbReference type="PROSITE" id="PS00012">
    <property type="entry name" value="PHOSPHOPANTETHEINE"/>
    <property type="match status" value="1"/>
</dbReference>
<dbReference type="PANTHER" id="PTHR43775:SF51">
    <property type="entry name" value="INACTIVE PHENOLPHTHIOCEROL SYNTHESIS POLYKETIDE SYNTHASE TYPE I PKS1-RELATED"/>
    <property type="match status" value="1"/>
</dbReference>
<dbReference type="InterPro" id="IPR036736">
    <property type="entry name" value="ACP-like_sf"/>
</dbReference>
<name>D7F1P2_9ACTN</name>
<dbReference type="InterPro" id="IPR029058">
    <property type="entry name" value="AB_hydrolase_fold"/>
</dbReference>
<dbReference type="SMART" id="SM00827">
    <property type="entry name" value="PKS_AT"/>
    <property type="match status" value="1"/>
</dbReference>
<dbReference type="SUPFAM" id="SSF52151">
    <property type="entry name" value="FabD/lysophospholipase-like"/>
    <property type="match status" value="1"/>
</dbReference>
<dbReference type="GO" id="GO:0006633">
    <property type="term" value="P:fatty acid biosynthetic process"/>
    <property type="evidence" value="ECO:0007669"/>
    <property type="project" value="InterPro"/>
</dbReference>
<proteinExistence type="predicted"/>
<dbReference type="GO" id="GO:0033068">
    <property type="term" value="P:macrolide biosynthetic process"/>
    <property type="evidence" value="ECO:0007669"/>
    <property type="project" value="UniProtKB-ARBA"/>
</dbReference>
<evidence type="ECO:0000259" key="11">
    <source>
        <dbReference type="PROSITE" id="PS52004"/>
    </source>
</evidence>
<dbReference type="InterPro" id="IPR049551">
    <property type="entry name" value="PKS_DH_C"/>
</dbReference>
<feature type="region of interest" description="N-terminal hotdog fold" evidence="8">
    <location>
        <begin position="802"/>
        <end position="943"/>
    </location>
</feature>
<evidence type="ECO:0000259" key="10">
    <source>
        <dbReference type="PROSITE" id="PS50075"/>
    </source>
</evidence>
<dbReference type="InterPro" id="IPR016039">
    <property type="entry name" value="Thiolase-like"/>
</dbReference>
<dbReference type="InterPro" id="IPR001031">
    <property type="entry name" value="Thioesterase"/>
</dbReference>
<dbReference type="InterPro" id="IPR014030">
    <property type="entry name" value="Ketoacyl_synth_N"/>
</dbReference>
<dbReference type="PROSITE" id="PS00606">
    <property type="entry name" value="KS3_1"/>
    <property type="match status" value="1"/>
</dbReference>
<dbReference type="InterPro" id="IPR014043">
    <property type="entry name" value="Acyl_transferase_dom"/>
</dbReference>
<dbReference type="Gene3D" id="1.10.1200.10">
    <property type="entry name" value="ACP-like"/>
    <property type="match status" value="1"/>
</dbReference>
<dbReference type="Pfam" id="PF22621">
    <property type="entry name" value="CurL-like_PKS_C"/>
    <property type="match status" value="1"/>
</dbReference>
<dbReference type="SMART" id="SM00823">
    <property type="entry name" value="PKS_PP"/>
    <property type="match status" value="1"/>
</dbReference>
<feature type="active site" description="Proton acceptor; for dehydratase activity" evidence="8">
    <location>
        <position position="837"/>
    </location>
</feature>
<dbReference type="InterPro" id="IPR020841">
    <property type="entry name" value="PKS_Beta-ketoAc_synthase_dom"/>
</dbReference>
<dbReference type="InterPro" id="IPR020807">
    <property type="entry name" value="PKS_DH"/>
</dbReference>
<keyword evidence="4" id="KW-0808">Transferase</keyword>
<dbReference type="Pfam" id="PF14765">
    <property type="entry name" value="PS-DH"/>
    <property type="match status" value="1"/>
</dbReference>
<evidence type="ECO:0000256" key="7">
    <source>
        <dbReference type="ARBA" id="ARBA00023315"/>
    </source>
</evidence>
<reference evidence="13" key="1">
    <citation type="submission" date="2008-11" db="EMBL/GenBank/DDBJ databases">
        <title>Different origins of the tetronate ring in near mirror-image antibiotics:evidence for convergent evolution?</title>
        <authorList>
            <person name="Demydchuk Y.A."/>
            <person name="Sun Y."/>
            <person name="Leadlay P.F."/>
        </authorList>
    </citation>
    <scope>NUCLEOTIDE SEQUENCE</scope>
    <source>
        <strain evidence="13">NCIMB 11426</strain>
    </source>
</reference>
<dbReference type="InterPro" id="IPR009081">
    <property type="entry name" value="PP-bd_ACP"/>
</dbReference>
<dbReference type="InterPro" id="IPR001227">
    <property type="entry name" value="Ac_transferase_dom_sf"/>
</dbReference>
<dbReference type="InterPro" id="IPR014031">
    <property type="entry name" value="Ketoacyl_synth_C"/>
</dbReference>
<feature type="domain" description="Carrier" evidence="10">
    <location>
        <begin position="1141"/>
        <end position="1219"/>
    </location>
</feature>
<dbReference type="Gene3D" id="3.30.70.3290">
    <property type="match status" value="2"/>
</dbReference>
<dbReference type="InterPro" id="IPR049552">
    <property type="entry name" value="PKS_DH_N"/>
</dbReference>
<dbReference type="InterPro" id="IPR042104">
    <property type="entry name" value="PKS_dehydratase_sf"/>
</dbReference>
<dbReference type="SUPFAM" id="SSF47336">
    <property type="entry name" value="ACP-like"/>
    <property type="match status" value="1"/>
</dbReference>
<evidence type="ECO:0000256" key="9">
    <source>
        <dbReference type="SAM" id="MobiDB-lite"/>
    </source>
</evidence>
<dbReference type="GO" id="GO:0004312">
    <property type="term" value="F:fatty acid synthase activity"/>
    <property type="evidence" value="ECO:0007669"/>
    <property type="project" value="TreeGrafter"/>
</dbReference>
<dbReference type="InterPro" id="IPR006162">
    <property type="entry name" value="Ppantetheine_attach_site"/>
</dbReference>
<dbReference type="Pfam" id="PF00109">
    <property type="entry name" value="ketoacyl-synt"/>
    <property type="match status" value="1"/>
</dbReference>
<protein>
    <submittedName>
        <fullName evidence="13">Putative polyketide synthase</fullName>
    </submittedName>
</protein>
<feature type="region of interest" description="Disordered" evidence="9">
    <location>
        <begin position="930"/>
        <end position="954"/>
    </location>
</feature>
<dbReference type="InterPro" id="IPR050091">
    <property type="entry name" value="PKS_NRPS_Biosynth_Enz"/>
</dbReference>
<keyword evidence="6" id="KW-0511">Multifunctional enzyme</keyword>
<dbReference type="GO" id="GO:0004315">
    <property type="term" value="F:3-oxoacyl-[acyl-carrier-protein] synthase activity"/>
    <property type="evidence" value="ECO:0007669"/>
    <property type="project" value="InterPro"/>
</dbReference>
<keyword evidence="2" id="KW-0596">Phosphopantetheine</keyword>
<dbReference type="Pfam" id="PF02801">
    <property type="entry name" value="Ketoacyl-synt_C"/>
    <property type="match status" value="1"/>
</dbReference>
<dbReference type="InterPro" id="IPR020806">
    <property type="entry name" value="PKS_PP-bd"/>
</dbReference>
<dbReference type="SMART" id="SM00824">
    <property type="entry name" value="PKS_TE"/>
    <property type="match status" value="1"/>
</dbReference>
<evidence type="ECO:0000256" key="1">
    <source>
        <dbReference type="ARBA" id="ARBA00004792"/>
    </source>
</evidence>
<organism evidence="13">
    <name type="scientific">Streptomyces longisporoflavus</name>
    <dbReference type="NCBI Taxonomy" id="28044"/>
    <lineage>
        <taxon>Bacteria</taxon>
        <taxon>Bacillati</taxon>
        <taxon>Actinomycetota</taxon>
        <taxon>Actinomycetes</taxon>
        <taxon>Kitasatosporales</taxon>
        <taxon>Streptomycetaceae</taxon>
        <taxon>Streptomyces</taxon>
    </lineage>
</organism>
<accession>D7F1P2</accession>
<evidence type="ECO:0000256" key="3">
    <source>
        <dbReference type="ARBA" id="ARBA00022553"/>
    </source>
</evidence>
<feature type="domain" description="Ketosynthase family 3 (KS3)" evidence="11">
    <location>
        <begin position="29"/>
        <end position="455"/>
    </location>
</feature>
<dbReference type="PROSITE" id="PS52019">
    <property type="entry name" value="PKS_MFAS_DH"/>
    <property type="match status" value="1"/>
</dbReference>
<dbReference type="InterPro" id="IPR018201">
    <property type="entry name" value="Ketoacyl_synth_AS"/>
</dbReference>
<evidence type="ECO:0000256" key="6">
    <source>
        <dbReference type="ARBA" id="ARBA00023268"/>
    </source>
</evidence>
<dbReference type="SUPFAM" id="SSF53901">
    <property type="entry name" value="Thiolase-like"/>
    <property type="match status" value="1"/>
</dbReference>
<evidence type="ECO:0000313" key="13">
    <source>
        <dbReference type="EMBL" id="ACR50795.1"/>
    </source>
</evidence>
<feature type="domain" description="PKS/mFAS DH" evidence="12">
    <location>
        <begin position="802"/>
        <end position="1113"/>
    </location>
</feature>
<evidence type="ECO:0000256" key="8">
    <source>
        <dbReference type="PROSITE-ProRule" id="PRU01363"/>
    </source>
</evidence>
<keyword evidence="7" id="KW-0012">Acyltransferase</keyword>
<dbReference type="GO" id="GO:0031177">
    <property type="term" value="F:phosphopantetheine binding"/>
    <property type="evidence" value="ECO:0007669"/>
    <property type="project" value="InterPro"/>
</dbReference>
<dbReference type="Gene3D" id="3.40.50.1820">
    <property type="entry name" value="alpha/beta hydrolase"/>
    <property type="match status" value="1"/>
</dbReference>
<evidence type="ECO:0000256" key="4">
    <source>
        <dbReference type="ARBA" id="ARBA00022679"/>
    </source>
</evidence>
<keyword evidence="3" id="KW-0597">Phosphoprotein</keyword>
<gene>
    <name evidence="13" type="primary">tsnDII</name>
</gene>
<dbReference type="Pfam" id="PF00550">
    <property type="entry name" value="PP-binding"/>
    <property type="match status" value="1"/>
</dbReference>
<dbReference type="CDD" id="cd00833">
    <property type="entry name" value="PKS"/>
    <property type="match status" value="1"/>
</dbReference>
<feature type="active site" description="Proton donor; for dehydratase activity" evidence="8">
    <location>
        <position position="1029"/>
    </location>
</feature>
<dbReference type="Gene3D" id="3.10.129.110">
    <property type="entry name" value="Polyketide synthase dehydratase"/>
    <property type="match status" value="1"/>
</dbReference>
<dbReference type="SMART" id="SM00825">
    <property type="entry name" value="PKS_KS"/>
    <property type="match status" value="1"/>
</dbReference>
<dbReference type="InterPro" id="IPR049900">
    <property type="entry name" value="PKS_mFAS_DH"/>
</dbReference>
<dbReference type="Gene3D" id="3.40.47.10">
    <property type="match status" value="1"/>
</dbReference>
<dbReference type="InterPro" id="IPR020802">
    <property type="entry name" value="TesA-like"/>
</dbReference>
<dbReference type="SUPFAM" id="SSF53474">
    <property type="entry name" value="alpha/beta-Hydrolases"/>
    <property type="match status" value="1"/>
</dbReference>
<evidence type="ECO:0000256" key="5">
    <source>
        <dbReference type="ARBA" id="ARBA00023194"/>
    </source>
</evidence>
<dbReference type="Pfam" id="PF21089">
    <property type="entry name" value="PKS_DH_N"/>
    <property type="match status" value="1"/>
</dbReference>
<sequence>MTDDVLLRRSLNAIRVLREQMRELRSAAEEPIALVGMGCRFPGGADSPERFWELLRDGRDAITDVPPERWSADRFHSQARDEPGTAYTRKGGFLTEDVHAFDGPFFGITDAEAREMDPQQRLLLETSWEALESGGLLSNGLSGERIGVFVGVSGSESSLLNRPLDDTGPYTATGVAPSITAGRIAYALGLRGPALAVDTACSSSLVAIHLAVESLRRGECTAAVAGGASAMMSPDVFVALCRMEALAADGRCKVFDAEADGYVRSEGAGMVALMRASDAAAVRAPVLALIAGSAVNHDGHTAGLTVPNGRAQRELITAALTAARTRPDEVDYLEAHGTGTPLGDPIEVRAAAEVFCADRDPATPLRIGAVKSNVGHLEAAAGVAGLIKTVLALKHAQVPGNLHLNQLNPQLRADRLPVDFCDSARPWPASADRPRVAGVSAFGFNGTNAHLVVREAPAARTPQTGTGDRPAHLLALSARDPRGLRESALRLAHWLTEHPEASVADVCHTVSARRPAFPYRTALVVRSADGLADRLRALADEPARPPERTTGPVAFLLNATGDRAWRSADVLYASHPAFRDHFDRCDELLRPVVGEPLAAALAQGPSGSPLFRDAVALAYQIALVRALDGWRVSAGAVAGSGPGELAAACLAGVFDAGTAGRLLAARHEDAPAPALTEARGPRLRLLHGPLADAVSAERAADALFWARESEGTTTRALTDALAGHGYGTLVSLGDAGTADEATHHGNALAHWAVPGDDVWEELLTGAAGRYLAGADVDWSDLDLGHDRARLTLPTYPFQRRSYGPLGTAAPAPARDFGSVRPTGELGLRTVPSPLDQHQFDTVVSRALLPELADTAGVLHVGYYQEMLAAATATDGTGDGFHVRDVNFHQALRLSGRQERTVQLVVEPADDKGWADFAFYSRPTAGTEWDRHVRGSVRPGPADRTEEESAPLTGQERELILSRCTERIGGEEFYKLMRDRGVALGPSVEWVEEAWAGDGEVLARLRPAGEAAVPAGRPGRALPAHPGVLDACVQLYALAAGAALADDDLFITARLGEADAVSAPVTGPLWCHVRLRSAVGQRLVGDHVLCDDRGRIVASGRDTEVQVISPQESLSLLAATDGEQSGDHPGEILARYRAAAPADRPRVLMDFLTETAAGLLRQPADEIPAGRPLAELGLESLAAMELRKRIRTGTGADLPVELLVDGPSLDELARHIASEIDTDDEPDTTRSAPRDYDLDSARWLGTAVRETSRLRLFCLPYGGRGASLYRDWPHELDGGVEVCPVQLPGREERADELGIVNVDEAVESIAQVLKPYLDRPFAFYGHSMGGLLAYRLAHRLGAEHGSLLRHLFVGAFSAPTGAVNPLDDRILAVMRSLGFPGMPAQQDLLRLRRERPGEYEQALRREFDDRVAAKLDASTSGCGYGDLRIVQSYRHDPAEAPLATGVTAFHGAGDPVVPEADMRAWEGLTSGPFELRVVPGDHFFLHGDQSGPRLLAAFSETLR</sequence>
<dbReference type="PANTHER" id="PTHR43775">
    <property type="entry name" value="FATTY ACID SYNTHASE"/>
    <property type="match status" value="1"/>
</dbReference>
<evidence type="ECO:0000256" key="2">
    <source>
        <dbReference type="ARBA" id="ARBA00022450"/>
    </source>
</evidence>
<evidence type="ECO:0000259" key="12">
    <source>
        <dbReference type="PROSITE" id="PS52019"/>
    </source>
</evidence>
<keyword evidence="5" id="KW-0045">Antibiotic biosynthesis</keyword>
<dbReference type="Pfam" id="PF00975">
    <property type="entry name" value="Thioesterase"/>
    <property type="match status" value="1"/>
</dbReference>
<feature type="region of interest" description="C-terminal hotdog fold" evidence="8">
    <location>
        <begin position="964"/>
        <end position="1113"/>
    </location>
</feature>
<dbReference type="PROSITE" id="PS50075">
    <property type="entry name" value="CARRIER"/>
    <property type="match status" value="1"/>
</dbReference>
<dbReference type="SMART" id="SM00826">
    <property type="entry name" value="PKS_DH"/>
    <property type="match status" value="1"/>
</dbReference>
<comment type="pathway">
    <text evidence="1">Antibiotic biosynthesis.</text>
</comment>
<dbReference type="InterPro" id="IPR016035">
    <property type="entry name" value="Acyl_Trfase/lysoPLipase"/>
</dbReference>
<dbReference type="Gene3D" id="3.40.366.10">
    <property type="entry name" value="Malonyl-Coenzyme A Acyl Carrier Protein, domain 2"/>
    <property type="match status" value="2"/>
</dbReference>
<dbReference type="EMBL" id="FJ462704">
    <property type="protein sequence ID" value="ACR50795.1"/>
    <property type="molecule type" value="Genomic_DNA"/>
</dbReference>
<dbReference type="FunFam" id="3.40.47.10:FF:000019">
    <property type="entry name" value="Polyketide synthase type I"/>
    <property type="match status" value="1"/>
</dbReference>